<dbReference type="SUPFAM" id="SSF53383">
    <property type="entry name" value="PLP-dependent transferases"/>
    <property type="match status" value="1"/>
</dbReference>
<dbReference type="Gene3D" id="3.90.1150.10">
    <property type="entry name" value="Aspartate Aminotransferase, domain 1"/>
    <property type="match status" value="1"/>
</dbReference>
<dbReference type="InterPro" id="IPR015424">
    <property type="entry name" value="PyrdxlP-dep_Trfase"/>
</dbReference>
<dbReference type="InterPro" id="IPR015421">
    <property type="entry name" value="PyrdxlP-dep_Trfase_major"/>
</dbReference>
<sequence>MVRITGDFQQERVLHPAAIALLPQFFTTAWADPSKLNNSSRQVNIILEQVRQSFAKALNVRSDEIEFLGEPDLGFQLGIAGLLNAESKLFYSSIDRQKVFAITADEKNSGRTVIELPVNNDGMIQESGIGSDDLLIWQVANGETGNIQNAPKGGVNIFADCTSSGVDLLPNFTYQTALFDSRSWSGPAGVGILVIKSSASWHNPLPHNDLTRTPNTYSLPLLLASAVALENYLSQPDNRATLKNEIIGFIKEQIPDVDIASSANGLSKFLSISIKGVEADRLLLDLEDQGFAVDSGSACKSADMKPSHVLAAMGRPITGNIRLTIHKEITAEIVQNFCHALKSSVLKLRGN</sequence>
<accession>A0A6J6BPB3</accession>
<protein>
    <submittedName>
        <fullName evidence="4">Unannotated protein</fullName>
    </submittedName>
</protein>
<evidence type="ECO:0000313" key="4">
    <source>
        <dbReference type="EMBL" id="CAB4540565.1"/>
    </source>
</evidence>
<dbReference type="EMBL" id="CAEZSS010000017">
    <property type="protein sequence ID" value="CAB4540565.1"/>
    <property type="molecule type" value="Genomic_DNA"/>
</dbReference>
<feature type="domain" description="Aminotransferase class V" evidence="3">
    <location>
        <begin position="22"/>
        <end position="337"/>
    </location>
</feature>
<organism evidence="4">
    <name type="scientific">freshwater metagenome</name>
    <dbReference type="NCBI Taxonomy" id="449393"/>
    <lineage>
        <taxon>unclassified sequences</taxon>
        <taxon>metagenomes</taxon>
        <taxon>ecological metagenomes</taxon>
    </lineage>
</organism>
<evidence type="ECO:0000259" key="3">
    <source>
        <dbReference type="Pfam" id="PF00266"/>
    </source>
</evidence>
<dbReference type="Gene3D" id="3.40.640.10">
    <property type="entry name" value="Type I PLP-dependent aspartate aminotransferase-like (Major domain)"/>
    <property type="match status" value="1"/>
</dbReference>
<name>A0A6J6BPB3_9ZZZZ</name>
<comment type="similarity">
    <text evidence="2">Belongs to the class-V pyridoxal-phosphate-dependent aminotransferase family. NifS/IscS subfamily.</text>
</comment>
<evidence type="ECO:0000256" key="2">
    <source>
        <dbReference type="ARBA" id="ARBA00006490"/>
    </source>
</evidence>
<proteinExistence type="inferred from homology"/>
<gene>
    <name evidence="4" type="ORF">UFOPK1505_00170</name>
</gene>
<reference evidence="4" key="1">
    <citation type="submission" date="2020-05" db="EMBL/GenBank/DDBJ databases">
        <authorList>
            <person name="Chiriac C."/>
            <person name="Salcher M."/>
            <person name="Ghai R."/>
            <person name="Kavagutti S V."/>
        </authorList>
    </citation>
    <scope>NUCLEOTIDE SEQUENCE</scope>
</reference>
<dbReference type="InterPro" id="IPR000192">
    <property type="entry name" value="Aminotrans_V_dom"/>
</dbReference>
<dbReference type="PANTHER" id="PTHR11601">
    <property type="entry name" value="CYSTEINE DESULFURYLASE FAMILY MEMBER"/>
    <property type="match status" value="1"/>
</dbReference>
<evidence type="ECO:0000256" key="1">
    <source>
        <dbReference type="ARBA" id="ARBA00001933"/>
    </source>
</evidence>
<dbReference type="Pfam" id="PF00266">
    <property type="entry name" value="Aminotran_5"/>
    <property type="match status" value="1"/>
</dbReference>
<dbReference type="PANTHER" id="PTHR11601:SF34">
    <property type="entry name" value="CYSTEINE DESULFURASE"/>
    <property type="match status" value="1"/>
</dbReference>
<dbReference type="AlphaFoldDB" id="A0A6J6BPB3"/>
<comment type="cofactor">
    <cofactor evidence="1">
        <name>pyridoxal 5'-phosphate</name>
        <dbReference type="ChEBI" id="CHEBI:597326"/>
    </cofactor>
</comment>
<dbReference type="InterPro" id="IPR015422">
    <property type="entry name" value="PyrdxlP-dep_Trfase_small"/>
</dbReference>